<gene>
    <name evidence="1" type="ORF">KEG57_51590</name>
</gene>
<comment type="caution">
    <text evidence="1">The sequence shown here is derived from an EMBL/GenBank/DDBJ whole genome shotgun (WGS) entry which is preliminary data.</text>
</comment>
<sequence length="86" mass="8822">MDSDTRRRVYLLAAVADLHPETARAALEGKPMSRKTRDALRAARANVSTVRDELGAVLDRLTANDTASAAGAASSASMPGGAAALA</sequence>
<evidence type="ECO:0000313" key="1">
    <source>
        <dbReference type="EMBL" id="MDC3989015.1"/>
    </source>
</evidence>
<protein>
    <submittedName>
        <fullName evidence="1">Uncharacterized protein</fullName>
    </submittedName>
</protein>
<name>A0A9X4B024_9BACT</name>
<organism evidence="1 2">
    <name type="scientific">Polyangium jinanense</name>
    <dbReference type="NCBI Taxonomy" id="2829994"/>
    <lineage>
        <taxon>Bacteria</taxon>
        <taxon>Pseudomonadati</taxon>
        <taxon>Myxococcota</taxon>
        <taxon>Polyangia</taxon>
        <taxon>Polyangiales</taxon>
        <taxon>Polyangiaceae</taxon>
        <taxon>Polyangium</taxon>
    </lineage>
</organism>
<dbReference type="RefSeq" id="WP_272459968.1">
    <property type="nucleotide sequence ID" value="NZ_JAGTJJ010000091.1"/>
</dbReference>
<reference evidence="1 2" key="1">
    <citation type="submission" date="2021-04" db="EMBL/GenBank/DDBJ databases">
        <title>Genome analysis of Polyangium sp.</title>
        <authorList>
            <person name="Li Y."/>
            <person name="Wang J."/>
        </authorList>
    </citation>
    <scope>NUCLEOTIDE SEQUENCE [LARGE SCALE GENOMIC DNA]</scope>
    <source>
        <strain evidence="1 2">SDU14</strain>
    </source>
</reference>
<proteinExistence type="predicted"/>
<dbReference type="Proteomes" id="UP001151081">
    <property type="component" value="Unassembled WGS sequence"/>
</dbReference>
<evidence type="ECO:0000313" key="2">
    <source>
        <dbReference type="Proteomes" id="UP001151081"/>
    </source>
</evidence>
<keyword evidence="2" id="KW-1185">Reference proteome</keyword>
<accession>A0A9X4B024</accession>
<dbReference type="EMBL" id="JAGTJJ010000091">
    <property type="protein sequence ID" value="MDC3989015.1"/>
    <property type="molecule type" value="Genomic_DNA"/>
</dbReference>
<dbReference type="AlphaFoldDB" id="A0A9X4B024"/>